<feature type="domain" description="TonB-dependent receptor-like beta-barrel" evidence="4">
    <location>
        <begin position="8"/>
        <end position="103"/>
    </location>
</feature>
<gene>
    <name evidence="5" type="ORF">AUC71_07930</name>
</gene>
<dbReference type="GO" id="GO:0009279">
    <property type="term" value="C:cell outer membrane"/>
    <property type="evidence" value="ECO:0007669"/>
    <property type="project" value="UniProtKB-SubCell"/>
</dbReference>
<protein>
    <recommendedName>
        <fullName evidence="4">TonB-dependent receptor-like beta-barrel domain-containing protein</fullName>
    </recommendedName>
</protein>
<name>A0A1E3WDE1_9HYPH</name>
<accession>A0A1E3WDE1</accession>
<evidence type="ECO:0000313" key="5">
    <source>
        <dbReference type="EMBL" id="ODS03750.1"/>
    </source>
</evidence>
<keyword evidence="2" id="KW-0472">Membrane</keyword>
<comment type="caution">
    <text evidence="5">The sequence shown here is derived from an EMBL/GenBank/DDBJ whole genome shotgun (WGS) entry which is preliminary data.</text>
</comment>
<keyword evidence="3" id="KW-0998">Cell outer membrane</keyword>
<evidence type="ECO:0000256" key="1">
    <source>
        <dbReference type="ARBA" id="ARBA00004442"/>
    </source>
</evidence>
<dbReference type="SUPFAM" id="SSF56935">
    <property type="entry name" value="Porins"/>
    <property type="match status" value="1"/>
</dbReference>
<evidence type="ECO:0000256" key="2">
    <source>
        <dbReference type="ARBA" id="ARBA00023136"/>
    </source>
</evidence>
<organism evidence="5 6">
    <name type="scientific">Methyloceanibacter marginalis</name>
    <dbReference type="NCBI Taxonomy" id="1774971"/>
    <lineage>
        <taxon>Bacteria</taxon>
        <taxon>Pseudomonadati</taxon>
        <taxon>Pseudomonadota</taxon>
        <taxon>Alphaproteobacteria</taxon>
        <taxon>Hyphomicrobiales</taxon>
        <taxon>Hyphomicrobiaceae</taxon>
        <taxon>Methyloceanibacter</taxon>
    </lineage>
</organism>
<dbReference type="EMBL" id="LPWD01000055">
    <property type="protein sequence ID" value="ODS03750.1"/>
    <property type="molecule type" value="Genomic_DNA"/>
</dbReference>
<dbReference type="InterPro" id="IPR036942">
    <property type="entry name" value="Beta-barrel_TonB_sf"/>
</dbReference>
<dbReference type="Gene3D" id="2.40.170.20">
    <property type="entry name" value="TonB-dependent receptor, beta-barrel domain"/>
    <property type="match status" value="1"/>
</dbReference>
<dbReference type="AlphaFoldDB" id="A0A1E3WDE1"/>
<evidence type="ECO:0000313" key="6">
    <source>
        <dbReference type="Proteomes" id="UP000095042"/>
    </source>
</evidence>
<sequence>MLFEQRNATFYGVELLGEYDVGSVWRGTWGFDGQYDFVHAKFDNGEYVPRMPPHRLGGGVYYRDSTWFARVGLLHAFEQTQVAPDELTTPGYTLLNAELAYVVKTQPGPSGFAPTMLIGLKGDNLLDEQVLNSASFKRREGVLESGANVRLFGSLRF</sequence>
<comment type="subcellular location">
    <subcellularLocation>
        <location evidence="1">Cell outer membrane</location>
    </subcellularLocation>
</comment>
<evidence type="ECO:0000256" key="3">
    <source>
        <dbReference type="ARBA" id="ARBA00023237"/>
    </source>
</evidence>
<keyword evidence="6" id="KW-1185">Reference proteome</keyword>
<proteinExistence type="predicted"/>
<dbReference type="Proteomes" id="UP000095042">
    <property type="component" value="Unassembled WGS sequence"/>
</dbReference>
<reference evidence="5 6" key="1">
    <citation type="journal article" date="2016" name="Environ. Microbiol.">
        <title>New Methyloceanibacter diversity from North Sea sediments includes methanotroph containing solely the soluble methane monooxygenase.</title>
        <authorList>
            <person name="Vekeman B."/>
            <person name="Kerckhof F.M."/>
            <person name="Cremers G."/>
            <person name="de Vos P."/>
            <person name="Vandamme P."/>
            <person name="Boon N."/>
            <person name="Op den Camp H.J."/>
            <person name="Heylen K."/>
        </authorList>
    </citation>
    <scope>NUCLEOTIDE SEQUENCE [LARGE SCALE GENOMIC DNA]</scope>
    <source>
        <strain evidence="5 6">R-67177</strain>
    </source>
</reference>
<evidence type="ECO:0000259" key="4">
    <source>
        <dbReference type="Pfam" id="PF00593"/>
    </source>
</evidence>
<dbReference type="Pfam" id="PF00593">
    <property type="entry name" value="TonB_dep_Rec_b-barrel"/>
    <property type="match status" value="1"/>
</dbReference>
<dbReference type="InterPro" id="IPR000531">
    <property type="entry name" value="Beta-barrel_TonB"/>
</dbReference>